<reference evidence="11 12" key="1">
    <citation type="submission" date="2024-01" db="EMBL/GenBank/DDBJ databases">
        <title>Complete genome of Cladobotryum mycophilum ATHUM6906.</title>
        <authorList>
            <person name="Christinaki A.C."/>
            <person name="Myridakis A.I."/>
            <person name="Kouvelis V.N."/>
        </authorList>
    </citation>
    <scope>NUCLEOTIDE SEQUENCE [LARGE SCALE GENOMIC DNA]</scope>
    <source>
        <strain evidence="11 12">ATHUM6906</strain>
    </source>
</reference>
<organism evidence="11 12">
    <name type="scientific">Cladobotryum mycophilum</name>
    <dbReference type="NCBI Taxonomy" id="491253"/>
    <lineage>
        <taxon>Eukaryota</taxon>
        <taxon>Fungi</taxon>
        <taxon>Dikarya</taxon>
        <taxon>Ascomycota</taxon>
        <taxon>Pezizomycotina</taxon>
        <taxon>Sordariomycetes</taxon>
        <taxon>Hypocreomycetidae</taxon>
        <taxon>Hypocreales</taxon>
        <taxon>Hypocreaceae</taxon>
        <taxon>Cladobotryum</taxon>
    </lineage>
</organism>
<evidence type="ECO:0000256" key="1">
    <source>
        <dbReference type="ARBA" id="ARBA00009059"/>
    </source>
</evidence>
<accession>A0ABR0T106</accession>
<evidence type="ECO:0000256" key="2">
    <source>
        <dbReference type="ARBA" id="ARBA00022603"/>
    </source>
</evidence>
<keyword evidence="2 11" id="KW-0489">Methyltransferase</keyword>
<dbReference type="PANTHER" id="PTHR12753:SF0">
    <property type="entry name" value="ALPHA N-TERMINAL PROTEIN METHYLTRANSFERASE 1"/>
    <property type="match status" value="1"/>
</dbReference>
<dbReference type="EMBL" id="JAVFKD010000001">
    <property type="protein sequence ID" value="KAK5998032.1"/>
    <property type="molecule type" value="Genomic_DNA"/>
</dbReference>
<dbReference type="PANTHER" id="PTHR12753">
    <property type="entry name" value="AD-003 - RELATED"/>
    <property type="match status" value="1"/>
</dbReference>
<gene>
    <name evidence="11" type="ORF">PT974_00402</name>
</gene>
<evidence type="ECO:0000256" key="6">
    <source>
        <dbReference type="ARBA" id="ARBA00039449"/>
    </source>
</evidence>
<evidence type="ECO:0000313" key="12">
    <source>
        <dbReference type="Proteomes" id="UP001338125"/>
    </source>
</evidence>
<evidence type="ECO:0000256" key="8">
    <source>
        <dbReference type="ARBA" id="ARBA00047306"/>
    </source>
</evidence>
<dbReference type="EC" id="2.1.1.244" evidence="5"/>
<dbReference type="InterPro" id="IPR029063">
    <property type="entry name" value="SAM-dependent_MTases_sf"/>
</dbReference>
<dbReference type="Pfam" id="PF05891">
    <property type="entry name" value="Methyltransf_PK"/>
    <property type="match status" value="1"/>
</dbReference>
<dbReference type="GO" id="GO:0032259">
    <property type="term" value="P:methylation"/>
    <property type="evidence" value="ECO:0007669"/>
    <property type="project" value="UniProtKB-KW"/>
</dbReference>
<comment type="catalytic activity">
    <reaction evidence="10">
        <text>N-terminal L-alanyl-L-prolyl-L-lysyl-[protein] + 3 S-adenosyl-L-methionine = N-terminal N,N,N-trimethyl-L-alanyl-L-prolyl-L-lysyl-[protein] + 3 S-adenosyl-L-homocysteine + 3 H(+)</text>
        <dbReference type="Rhea" id="RHEA:54712"/>
        <dbReference type="Rhea" id="RHEA-COMP:13785"/>
        <dbReference type="Rhea" id="RHEA-COMP:13971"/>
        <dbReference type="ChEBI" id="CHEBI:15378"/>
        <dbReference type="ChEBI" id="CHEBI:57856"/>
        <dbReference type="ChEBI" id="CHEBI:59789"/>
        <dbReference type="ChEBI" id="CHEBI:138057"/>
        <dbReference type="ChEBI" id="CHEBI:138315"/>
        <dbReference type="EC" id="2.1.1.244"/>
    </reaction>
</comment>
<dbReference type="Gene3D" id="3.40.50.150">
    <property type="entry name" value="Vaccinia Virus protein VP39"/>
    <property type="match status" value="1"/>
</dbReference>
<sequence>MATSDVPSPPDALINREVGLGYWQGVGADVDSMLGGVPSAGGFSSVSKIDLQGSRSFLAKLGIGIKVDRRKVASALEGGAGIGRITQGLLVDVAEQVDVVEPVAKFTEGLHGKPGVRNVFNIGLEEWQPAEGVQYDLIWVQWCLGHLTDQQLVEFLERCKGTLNPDGGVIVVKENLSSSGIDFFDEVDSSVTRVDEKFQALFKQAGLRLVRTDIQRGFPSNGHRKLLPVRMYALKPKIRK</sequence>
<dbReference type="InterPro" id="IPR008576">
    <property type="entry name" value="MeTrfase_NTM1"/>
</dbReference>
<evidence type="ECO:0000313" key="11">
    <source>
        <dbReference type="EMBL" id="KAK5998032.1"/>
    </source>
</evidence>
<keyword evidence="12" id="KW-1185">Reference proteome</keyword>
<protein>
    <recommendedName>
        <fullName evidence="6">Alpha N-terminal protein methyltransferase 1</fullName>
        <ecNumber evidence="5">2.1.1.244</ecNumber>
    </recommendedName>
    <alternativeName>
        <fullName evidence="7">X-Pro-Lys N-terminal protein methyltransferase 1</fullName>
    </alternativeName>
</protein>
<evidence type="ECO:0000256" key="10">
    <source>
        <dbReference type="ARBA" id="ARBA00048167"/>
    </source>
</evidence>
<comment type="catalytic activity">
    <reaction evidence="9">
        <text>N-terminal L-prolyl-L-prolyl-L-lysyl-[protein] + 2 S-adenosyl-L-methionine = N-terminal N,N-dimethyl-L-prolyl-L-prolyl-L-lysyl-[protein] + 2 S-adenosyl-L-homocysteine + 2 H(+)</text>
        <dbReference type="Rhea" id="RHEA:54736"/>
        <dbReference type="Rhea" id="RHEA-COMP:13787"/>
        <dbReference type="Rhea" id="RHEA-COMP:13974"/>
        <dbReference type="ChEBI" id="CHEBI:15378"/>
        <dbReference type="ChEBI" id="CHEBI:57856"/>
        <dbReference type="ChEBI" id="CHEBI:59789"/>
        <dbReference type="ChEBI" id="CHEBI:138059"/>
        <dbReference type="ChEBI" id="CHEBI:138318"/>
        <dbReference type="EC" id="2.1.1.244"/>
    </reaction>
</comment>
<evidence type="ECO:0000256" key="5">
    <source>
        <dbReference type="ARBA" id="ARBA00039112"/>
    </source>
</evidence>
<evidence type="ECO:0000256" key="7">
    <source>
        <dbReference type="ARBA" id="ARBA00043129"/>
    </source>
</evidence>
<name>A0ABR0T106_9HYPO</name>
<proteinExistence type="inferred from homology"/>
<dbReference type="PIRSF" id="PIRSF016958">
    <property type="entry name" value="DUF858_MeTrfase_lik"/>
    <property type="match status" value="1"/>
</dbReference>
<comment type="caution">
    <text evidence="11">The sequence shown here is derived from an EMBL/GenBank/DDBJ whole genome shotgun (WGS) entry which is preliminary data.</text>
</comment>
<evidence type="ECO:0000256" key="9">
    <source>
        <dbReference type="ARBA" id="ARBA00047885"/>
    </source>
</evidence>
<dbReference type="Proteomes" id="UP001338125">
    <property type="component" value="Unassembled WGS sequence"/>
</dbReference>
<comment type="similarity">
    <text evidence="1">Belongs to the methyltransferase superfamily. NTM1 family.</text>
</comment>
<evidence type="ECO:0000256" key="4">
    <source>
        <dbReference type="ARBA" id="ARBA00022691"/>
    </source>
</evidence>
<evidence type="ECO:0000256" key="3">
    <source>
        <dbReference type="ARBA" id="ARBA00022679"/>
    </source>
</evidence>
<comment type="catalytic activity">
    <reaction evidence="8">
        <text>N-terminal L-seryl-L-prolyl-L-lysyl-[protein] + 3 S-adenosyl-L-methionine = N-terminal N,N,N-trimethyl-L-seryl-L-prolyl-L-lysyl-[protein] + 3 S-adenosyl-L-homocysteine + 3 H(+)</text>
        <dbReference type="Rhea" id="RHEA:54724"/>
        <dbReference type="Rhea" id="RHEA-COMP:13789"/>
        <dbReference type="Rhea" id="RHEA-COMP:13973"/>
        <dbReference type="ChEBI" id="CHEBI:15378"/>
        <dbReference type="ChEBI" id="CHEBI:57856"/>
        <dbReference type="ChEBI" id="CHEBI:59789"/>
        <dbReference type="ChEBI" id="CHEBI:138061"/>
        <dbReference type="ChEBI" id="CHEBI:138317"/>
        <dbReference type="EC" id="2.1.1.244"/>
    </reaction>
</comment>
<keyword evidence="3" id="KW-0808">Transferase</keyword>
<dbReference type="CDD" id="cd02440">
    <property type="entry name" value="AdoMet_MTases"/>
    <property type="match status" value="1"/>
</dbReference>
<dbReference type="SUPFAM" id="SSF53335">
    <property type="entry name" value="S-adenosyl-L-methionine-dependent methyltransferases"/>
    <property type="match status" value="1"/>
</dbReference>
<dbReference type="GO" id="GO:0008168">
    <property type="term" value="F:methyltransferase activity"/>
    <property type="evidence" value="ECO:0007669"/>
    <property type="project" value="UniProtKB-KW"/>
</dbReference>
<keyword evidence="4" id="KW-0949">S-adenosyl-L-methionine</keyword>